<dbReference type="AlphaFoldDB" id="A0A2P2L696"/>
<name>A0A2P2L696_RHIMU</name>
<evidence type="ECO:0000256" key="1">
    <source>
        <dbReference type="SAM" id="Phobius"/>
    </source>
</evidence>
<reference evidence="2" key="1">
    <citation type="submission" date="2018-02" db="EMBL/GenBank/DDBJ databases">
        <title>Rhizophora mucronata_Transcriptome.</title>
        <authorList>
            <person name="Meera S.P."/>
            <person name="Sreeshan A."/>
            <person name="Augustine A."/>
        </authorList>
    </citation>
    <scope>NUCLEOTIDE SEQUENCE</scope>
    <source>
        <tissue evidence="2">Leaf</tissue>
    </source>
</reference>
<keyword evidence="1" id="KW-0812">Transmembrane</keyword>
<accession>A0A2P2L696</accession>
<proteinExistence type="predicted"/>
<organism evidence="2">
    <name type="scientific">Rhizophora mucronata</name>
    <name type="common">Asiatic mangrove</name>
    <dbReference type="NCBI Taxonomy" id="61149"/>
    <lineage>
        <taxon>Eukaryota</taxon>
        <taxon>Viridiplantae</taxon>
        <taxon>Streptophyta</taxon>
        <taxon>Embryophyta</taxon>
        <taxon>Tracheophyta</taxon>
        <taxon>Spermatophyta</taxon>
        <taxon>Magnoliopsida</taxon>
        <taxon>eudicotyledons</taxon>
        <taxon>Gunneridae</taxon>
        <taxon>Pentapetalae</taxon>
        <taxon>rosids</taxon>
        <taxon>fabids</taxon>
        <taxon>Malpighiales</taxon>
        <taxon>Rhizophoraceae</taxon>
        <taxon>Rhizophora</taxon>
    </lineage>
</organism>
<sequence length="61" mass="7310">MTVLAFWINTNISFLSWYMGFGSLPDRKMPRGSYYMDYILDIAMPTLIYSSLMMTRRREKQ</sequence>
<evidence type="ECO:0000313" key="2">
    <source>
        <dbReference type="EMBL" id="MBX13471.1"/>
    </source>
</evidence>
<keyword evidence="1" id="KW-1133">Transmembrane helix</keyword>
<dbReference type="EMBL" id="GGEC01032987">
    <property type="protein sequence ID" value="MBX13471.1"/>
    <property type="molecule type" value="Transcribed_RNA"/>
</dbReference>
<feature type="transmembrane region" description="Helical" evidence="1">
    <location>
        <begin position="34"/>
        <end position="52"/>
    </location>
</feature>
<keyword evidence="1" id="KW-0472">Membrane</keyword>
<protein>
    <submittedName>
        <fullName evidence="2">Uncharacterized protein</fullName>
    </submittedName>
</protein>